<keyword evidence="1" id="KW-0805">Transcription regulation</keyword>
<dbReference type="GO" id="GO:0000160">
    <property type="term" value="P:phosphorelay signal transduction system"/>
    <property type="evidence" value="ECO:0007669"/>
    <property type="project" value="InterPro"/>
</dbReference>
<dbReference type="AlphaFoldDB" id="A0AAN0MG80"/>
<dbReference type="GO" id="GO:0003677">
    <property type="term" value="F:DNA binding"/>
    <property type="evidence" value="ECO:0007669"/>
    <property type="project" value="UniProtKB-KW"/>
</dbReference>
<dbReference type="PROSITE" id="PS00622">
    <property type="entry name" value="HTH_LUXR_1"/>
    <property type="match status" value="1"/>
</dbReference>
<sequence>MQSTVVVADSFELMRSGIVHHIEGSAHLDLICECRTGYETLKLCGQPQPDLLLVDIELDGLNGQGLLDRLAVKCPETRGVAMASDTSMLPVVSMLNVGVSGIVPRQASAKDFVHALYSVANGFGFLPVVALNEIVTAQPCFNKTGNIFGLSSRELEVLEYCVDGKSNKLVAHELRISIRTVETHRANIYKKTKCRDMEALKDIARNIVPSKAPKTPAATRKFA</sequence>
<gene>
    <name evidence="7" type="ORF">AABB31_10860</name>
</gene>
<dbReference type="Pfam" id="PF00196">
    <property type="entry name" value="GerE"/>
    <property type="match status" value="1"/>
</dbReference>
<name>A0AAN0MG80_9RHOB</name>
<evidence type="ECO:0000313" key="7">
    <source>
        <dbReference type="EMBL" id="WZU69293.1"/>
    </source>
</evidence>
<evidence type="ECO:0000256" key="4">
    <source>
        <dbReference type="PROSITE-ProRule" id="PRU00169"/>
    </source>
</evidence>
<feature type="domain" description="Response regulatory" evidence="6">
    <location>
        <begin position="4"/>
        <end position="120"/>
    </location>
</feature>
<dbReference type="InterPro" id="IPR001789">
    <property type="entry name" value="Sig_transdc_resp-reg_receiver"/>
</dbReference>
<accession>A0AAN0MG80</accession>
<keyword evidence="3" id="KW-0804">Transcription</keyword>
<dbReference type="PANTHER" id="PTHR43214">
    <property type="entry name" value="TWO-COMPONENT RESPONSE REGULATOR"/>
    <property type="match status" value="1"/>
</dbReference>
<evidence type="ECO:0000259" key="6">
    <source>
        <dbReference type="PROSITE" id="PS50110"/>
    </source>
</evidence>
<dbReference type="PANTHER" id="PTHR43214:SF41">
    <property type="entry name" value="NITRATE_NITRITE RESPONSE REGULATOR PROTEIN NARP"/>
    <property type="match status" value="1"/>
</dbReference>
<evidence type="ECO:0000256" key="1">
    <source>
        <dbReference type="ARBA" id="ARBA00023015"/>
    </source>
</evidence>
<feature type="domain" description="HTH luxR-type" evidence="5">
    <location>
        <begin position="143"/>
        <end position="208"/>
    </location>
</feature>
<keyword evidence="8" id="KW-1185">Reference proteome</keyword>
<dbReference type="Gene3D" id="3.40.50.2300">
    <property type="match status" value="1"/>
</dbReference>
<reference evidence="7 8" key="2">
    <citation type="submission" date="2024-08" db="EMBL/GenBank/DDBJ databases">
        <title>Phylogenomic analyses of a clade within the roseobacter group suggest taxonomic reassignments of species of the genera Aestuariivita, Citreicella, Loktanella, Nautella, Pelagibaca, Ruegeria, Thalassobius, Thiobacimonas and Tropicibacter, and the proposal o.</title>
        <authorList>
            <person name="Jeon C.O."/>
        </authorList>
    </citation>
    <scope>NUCLEOTIDE SEQUENCE [LARGE SCALE GENOMIC DNA]</scope>
    <source>
        <strain evidence="7 8">SS1-5</strain>
    </source>
</reference>
<dbReference type="InterPro" id="IPR000792">
    <property type="entry name" value="Tscrpt_reg_LuxR_C"/>
</dbReference>
<dbReference type="PROSITE" id="PS50043">
    <property type="entry name" value="HTH_LUXR_2"/>
    <property type="match status" value="1"/>
</dbReference>
<dbReference type="PROSITE" id="PS50110">
    <property type="entry name" value="RESPONSE_REGULATORY"/>
    <property type="match status" value="1"/>
</dbReference>
<feature type="modified residue" description="4-aspartylphosphate" evidence="4">
    <location>
        <position position="55"/>
    </location>
</feature>
<protein>
    <submittedName>
        <fullName evidence="7">LuxR C-terminal-related transcriptional regulator</fullName>
    </submittedName>
</protein>
<dbReference type="KEGG" id="yrh:AABB31_10860"/>
<dbReference type="RefSeq" id="WP_342078585.1">
    <property type="nucleotide sequence ID" value="NZ_CP151767.2"/>
</dbReference>
<evidence type="ECO:0000256" key="2">
    <source>
        <dbReference type="ARBA" id="ARBA00023125"/>
    </source>
</evidence>
<dbReference type="SUPFAM" id="SSF52172">
    <property type="entry name" value="CheY-like"/>
    <property type="match status" value="1"/>
</dbReference>
<keyword evidence="4" id="KW-0597">Phosphoprotein</keyword>
<dbReference type="Pfam" id="PF00072">
    <property type="entry name" value="Response_reg"/>
    <property type="match status" value="1"/>
</dbReference>
<organism evidence="7 8">
    <name type="scientific">Yoonia rhodophyticola</name>
    <dbReference type="NCBI Taxonomy" id="3137370"/>
    <lineage>
        <taxon>Bacteria</taxon>
        <taxon>Pseudomonadati</taxon>
        <taxon>Pseudomonadota</taxon>
        <taxon>Alphaproteobacteria</taxon>
        <taxon>Rhodobacterales</taxon>
        <taxon>Paracoccaceae</taxon>
        <taxon>Yoonia</taxon>
    </lineage>
</organism>
<dbReference type="EMBL" id="CP151767">
    <property type="protein sequence ID" value="WZU69293.1"/>
    <property type="molecule type" value="Genomic_DNA"/>
</dbReference>
<dbReference type="Proteomes" id="UP001470809">
    <property type="component" value="Chromosome"/>
</dbReference>
<dbReference type="InterPro" id="IPR016032">
    <property type="entry name" value="Sig_transdc_resp-reg_C-effctor"/>
</dbReference>
<dbReference type="PRINTS" id="PR00038">
    <property type="entry name" value="HTHLUXR"/>
</dbReference>
<evidence type="ECO:0000256" key="3">
    <source>
        <dbReference type="ARBA" id="ARBA00023163"/>
    </source>
</evidence>
<keyword evidence="2" id="KW-0238">DNA-binding</keyword>
<dbReference type="InterPro" id="IPR039420">
    <property type="entry name" value="WalR-like"/>
</dbReference>
<evidence type="ECO:0000259" key="5">
    <source>
        <dbReference type="PROSITE" id="PS50043"/>
    </source>
</evidence>
<dbReference type="SUPFAM" id="SSF46894">
    <property type="entry name" value="C-terminal effector domain of the bipartite response regulators"/>
    <property type="match status" value="1"/>
</dbReference>
<reference evidence="8" key="1">
    <citation type="submission" date="2024-04" db="EMBL/GenBank/DDBJ databases">
        <title>Phylogenomic analyses of a clade within the roseobacter group suggest taxonomic reassignments of species of the genera Aestuariivita, Citreicella, Loktanella, Nautella, Pelagibaca, Ruegeria, Thalassobius, Thiobacimonas and Tropicibacter, and the proposal o.</title>
        <authorList>
            <person name="Jeon C.O."/>
        </authorList>
    </citation>
    <scope>NUCLEOTIDE SEQUENCE [LARGE SCALE GENOMIC DNA]</scope>
    <source>
        <strain evidence="8">SS1-5</strain>
    </source>
</reference>
<dbReference type="GO" id="GO:0006355">
    <property type="term" value="P:regulation of DNA-templated transcription"/>
    <property type="evidence" value="ECO:0007669"/>
    <property type="project" value="InterPro"/>
</dbReference>
<dbReference type="InterPro" id="IPR011006">
    <property type="entry name" value="CheY-like_superfamily"/>
</dbReference>
<dbReference type="CDD" id="cd06170">
    <property type="entry name" value="LuxR_C_like"/>
    <property type="match status" value="1"/>
</dbReference>
<evidence type="ECO:0000313" key="8">
    <source>
        <dbReference type="Proteomes" id="UP001470809"/>
    </source>
</evidence>
<dbReference type="SMART" id="SM00421">
    <property type="entry name" value="HTH_LUXR"/>
    <property type="match status" value="1"/>
</dbReference>
<proteinExistence type="predicted"/>